<feature type="compositionally biased region" description="Low complexity" evidence="1">
    <location>
        <begin position="99"/>
        <end position="116"/>
    </location>
</feature>
<dbReference type="KEGG" id="mtun:MTUNDRAET4_0127.2"/>
<name>A0A4U8Z8T3_METTU</name>
<evidence type="ECO:0000313" key="3">
    <source>
        <dbReference type="Proteomes" id="UP000294360"/>
    </source>
</evidence>
<feature type="region of interest" description="Disordered" evidence="1">
    <location>
        <begin position="97"/>
        <end position="116"/>
    </location>
</feature>
<dbReference type="AlphaFoldDB" id="A0A4U8Z8T3"/>
<proteinExistence type="predicted"/>
<geneLocation type="plasmid" evidence="2 3">
    <name>3</name>
</geneLocation>
<keyword evidence="2" id="KW-0614">Plasmid</keyword>
<reference evidence="2 3" key="1">
    <citation type="submission" date="2019-03" db="EMBL/GenBank/DDBJ databases">
        <authorList>
            <person name="Kox A.R. M."/>
        </authorList>
    </citation>
    <scope>NUCLEOTIDE SEQUENCE [LARGE SCALE GENOMIC DNA]</scope>
    <source>
        <strain evidence="2">MTUNDRAET4 annotated genome</strain>
        <plasmid evidence="3">3</plasmid>
    </source>
</reference>
<sequence>MVWAFAPMQRKDWEMSANPKSRDSILKQIERPKTRSALFWWLYDNHDRVLHAANGARISWRELCSSFADQGITDRDGKAPSIGTARLTWWRVRKRARAHGGAAWGRGSRAGSAPRR</sequence>
<accession>A0A4U8Z8T3</accession>
<evidence type="ECO:0000313" key="2">
    <source>
        <dbReference type="EMBL" id="VFU17588.1"/>
    </source>
</evidence>
<organism evidence="2 3">
    <name type="scientific">Methylocella tundrae</name>
    <dbReference type="NCBI Taxonomy" id="227605"/>
    <lineage>
        <taxon>Bacteria</taxon>
        <taxon>Pseudomonadati</taxon>
        <taxon>Pseudomonadota</taxon>
        <taxon>Alphaproteobacteria</taxon>
        <taxon>Hyphomicrobiales</taxon>
        <taxon>Beijerinckiaceae</taxon>
        <taxon>Methylocella</taxon>
    </lineage>
</organism>
<evidence type="ECO:0000256" key="1">
    <source>
        <dbReference type="SAM" id="MobiDB-lite"/>
    </source>
</evidence>
<dbReference type="EMBL" id="LR536452">
    <property type="protein sequence ID" value="VFU17588.1"/>
    <property type="molecule type" value="Genomic_DNA"/>
</dbReference>
<dbReference type="Proteomes" id="UP000294360">
    <property type="component" value="Plasmid 3"/>
</dbReference>
<gene>
    <name evidence="2" type="ORF">MTUNDRAET4_0127</name>
</gene>
<protein>
    <submittedName>
        <fullName evidence="2">Uncharacterized protein</fullName>
    </submittedName>
</protein>